<reference evidence="2" key="1">
    <citation type="journal article" date="2020" name="Nature">
        <title>Giant virus diversity and host interactions through global metagenomics.</title>
        <authorList>
            <person name="Schulz F."/>
            <person name="Roux S."/>
            <person name="Paez-Espino D."/>
            <person name="Jungbluth S."/>
            <person name="Walsh D.A."/>
            <person name="Denef V.J."/>
            <person name="McMahon K.D."/>
            <person name="Konstantinidis K.T."/>
            <person name="Eloe-Fadrosh E.A."/>
            <person name="Kyrpides N.C."/>
            <person name="Woyke T."/>
        </authorList>
    </citation>
    <scope>NUCLEOTIDE SEQUENCE</scope>
    <source>
        <strain evidence="2">GVMAG-M-3300023174-47</strain>
    </source>
</reference>
<sequence>MARKHSRGRVTRKRRGGGLGATSATWPPDNSAFGKFVGSPLNADNLDFEKSPKGGAKRRKTKKMRRRSLKRK</sequence>
<feature type="compositionally biased region" description="Basic residues" evidence="1">
    <location>
        <begin position="1"/>
        <end position="16"/>
    </location>
</feature>
<feature type="region of interest" description="Disordered" evidence="1">
    <location>
        <begin position="1"/>
        <end position="72"/>
    </location>
</feature>
<proteinExistence type="predicted"/>
<accession>A0A6C0DPV9</accession>
<dbReference type="AlphaFoldDB" id="A0A6C0DPV9"/>
<name>A0A6C0DPV9_9ZZZZ</name>
<feature type="compositionally biased region" description="Basic residues" evidence="1">
    <location>
        <begin position="55"/>
        <end position="72"/>
    </location>
</feature>
<evidence type="ECO:0000313" key="2">
    <source>
        <dbReference type="EMBL" id="QHT18593.1"/>
    </source>
</evidence>
<organism evidence="2">
    <name type="scientific">viral metagenome</name>
    <dbReference type="NCBI Taxonomy" id="1070528"/>
    <lineage>
        <taxon>unclassified sequences</taxon>
        <taxon>metagenomes</taxon>
        <taxon>organismal metagenomes</taxon>
    </lineage>
</organism>
<dbReference type="EMBL" id="MN739658">
    <property type="protein sequence ID" value="QHT18593.1"/>
    <property type="molecule type" value="Genomic_DNA"/>
</dbReference>
<evidence type="ECO:0000256" key="1">
    <source>
        <dbReference type="SAM" id="MobiDB-lite"/>
    </source>
</evidence>
<protein>
    <submittedName>
        <fullName evidence="2">Uncharacterized protein</fullName>
    </submittedName>
</protein>